<accession>A0A814LRF1</accession>
<dbReference type="PROSITE" id="PS50222">
    <property type="entry name" value="EF_HAND_2"/>
    <property type="match status" value="2"/>
</dbReference>
<evidence type="ECO:0000259" key="3">
    <source>
        <dbReference type="PROSITE" id="PS50222"/>
    </source>
</evidence>
<dbReference type="PANTHER" id="PTHR23048:SF0">
    <property type="entry name" value="CALMODULIN LIKE 3"/>
    <property type="match status" value="1"/>
</dbReference>
<dbReference type="InterPro" id="IPR018247">
    <property type="entry name" value="EF_Hand_1_Ca_BS"/>
</dbReference>
<dbReference type="InterPro" id="IPR011992">
    <property type="entry name" value="EF-hand-dom_pair"/>
</dbReference>
<protein>
    <recommendedName>
        <fullName evidence="3">EF-hand domain-containing protein</fullName>
    </recommendedName>
</protein>
<gene>
    <name evidence="4" type="ORF">GPM918_LOCUS17064</name>
    <name evidence="5" type="ORF">SRO942_LOCUS17063</name>
</gene>
<dbReference type="AlphaFoldDB" id="A0A814LRF1"/>
<dbReference type="PANTHER" id="PTHR23048">
    <property type="entry name" value="MYOSIN LIGHT CHAIN 1, 3"/>
    <property type="match status" value="1"/>
</dbReference>
<reference evidence="4" key="1">
    <citation type="submission" date="2021-02" db="EMBL/GenBank/DDBJ databases">
        <authorList>
            <person name="Nowell W R."/>
        </authorList>
    </citation>
    <scope>NUCLEOTIDE SEQUENCE</scope>
</reference>
<dbReference type="SMART" id="SM00054">
    <property type="entry name" value="EFh"/>
    <property type="match status" value="2"/>
</dbReference>
<keyword evidence="2" id="KW-0106">Calcium</keyword>
<dbReference type="GO" id="GO:0005509">
    <property type="term" value="F:calcium ion binding"/>
    <property type="evidence" value="ECO:0007669"/>
    <property type="project" value="InterPro"/>
</dbReference>
<dbReference type="Gene3D" id="1.10.238.10">
    <property type="entry name" value="EF-hand"/>
    <property type="match status" value="2"/>
</dbReference>
<proteinExistence type="predicted"/>
<organism evidence="4 6">
    <name type="scientific">Didymodactylos carnosus</name>
    <dbReference type="NCBI Taxonomy" id="1234261"/>
    <lineage>
        <taxon>Eukaryota</taxon>
        <taxon>Metazoa</taxon>
        <taxon>Spiralia</taxon>
        <taxon>Gnathifera</taxon>
        <taxon>Rotifera</taxon>
        <taxon>Eurotatoria</taxon>
        <taxon>Bdelloidea</taxon>
        <taxon>Philodinida</taxon>
        <taxon>Philodinidae</taxon>
        <taxon>Didymodactylos</taxon>
    </lineage>
</organism>
<feature type="domain" description="EF-hand" evidence="3">
    <location>
        <begin position="139"/>
        <end position="174"/>
    </location>
</feature>
<dbReference type="EMBL" id="CAJOBC010004611">
    <property type="protein sequence ID" value="CAF3834350.1"/>
    <property type="molecule type" value="Genomic_DNA"/>
</dbReference>
<dbReference type="SUPFAM" id="SSF47473">
    <property type="entry name" value="EF-hand"/>
    <property type="match status" value="1"/>
</dbReference>
<dbReference type="EMBL" id="CAJNOQ010004611">
    <property type="protein sequence ID" value="CAF1066765.1"/>
    <property type="molecule type" value="Genomic_DNA"/>
</dbReference>
<keyword evidence="1" id="KW-0677">Repeat</keyword>
<dbReference type="Proteomes" id="UP000681722">
    <property type="component" value="Unassembled WGS sequence"/>
</dbReference>
<sequence length="176" mass="20230">MATKSGRKSKTPTNLSINQYSGSRIDWIPPHPALGVQLLASLEENPLEERDIAGVRLPKAIYMHFTAQEIRNLKEIFDFFDSKHRGNLKPKDVVYAMRTLGVFLTVEQCVDYIEKESRDTTYIDLNDLRRISENTGLNLSELELQSMFIMADRNGDGRIDRSEFIKMMGQTNLFIK</sequence>
<comment type="caution">
    <text evidence="4">The sequence shown here is derived from an EMBL/GenBank/DDBJ whole genome shotgun (WGS) entry which is preliminary data.</text>
</comment>
<dbReference type="GO" id="GO:0016460">
    <property type="term" value="C:myosin II complex"/>
    <property type="evidence" value="ECO:0007669"/>
    <property type="project" value="TreeGrafter"/>
</dbReference>
<evidence type="ECO:0000256" key="1">
    <source>
        <dbReference type="ARBA" id="ARBA00022737"/>
    </source>
</evidence>
<dbReference type="Proteomes" id="UP000663829">
    <property type="component" value="Unassembled WGS sequence"/>
</dbReference>
<dbReference type="PROSITE" id="PS00018">
    <property type="entry name" value="EF_HAND_1"/>
    <property type="match status" value="1"/>
</dbReference>
<dbReference type="Pfam" id="PF13833">
    <property type="entry name" value="EF-hand_8"/>
    <property type="match status" value="1"/>
</dbReference>
<keyword evidence="6" id="KW-1185">Reference proteome</keyword>
<evidence type="ECO:0000313" key="5">
    <source>
        <dbReference type="EMBL" id="CAF3834350.1"/>
    </source>
</evidence>
<dbReference type="OrthoDB" id="343296at2759"/>
<name>A0A814LRF1_9BILA</name>
<feature type="domain" description="EF-hand" evidence="3">
    <location>
        <begin position="68"/>
        <end position="103"/>
    </location>
</feature>
<evidence type="ECO:0000313" key="6">
    <source>
        <dbReference type="Proteomes" id="UP000663829"/>
    </source>
</evidence>
<evidence type="ECO:0000256" key="2">
    <source>
        <dbReference type="ARBA" id="ARBA00022837"/>
    </source>
</evidence>
<dbReference type="InterPro" id="IPR050230">
    <property type="entry name" value="CALM/Myosin/TropC-like"/>
</dbReference>
<dbReference type="InterPro" id="IPR002048">
    <property type="entry name" value="EF_hand_dom"/>
</dbReference>
<dbReference type="CDD" id="cd00051">
    <property type="entry name" value="EFh"/>
    <property type="match status" value="1"/>
</dbReference>
<evidence type="ECO:0000313" key="4">
    <source>
        <dbReference type="EMBL" id="CAF1066765.1"/>
    </source>
</evidence>